<organism evidence="2 3">
    <name type="scientific">Trachymyrmex septentrionalis</name>
    <dbReference type="NCBI Taxonomy" id="34720"/>
    <lineage>
        <taxon>Eukaryota</taxon>
        <taxon>Metazoa</taxon>
        <taxon>Ecdysozoa</taxon>
        <taxon>Arthropoda</taxon>
        <taxon>Hexapoda</taxon>
        <taxon>Insecta</taxon>
        <taxon>Pterygota</taxon>
        <taxon>Neoptera</taxon>
        <taxon>Endopterygota</taxon>
        <taxon>Hymenoptera</taxon>
        <taxon>Apocrita</taxon>
        <taxon>Aculeata</taxon>
        <taxon>Formicoidea</taxon>
        <taxon>Formicidae</taxon>
        <taxon>Myrmicinae</taxon>
        <taxon>Trachymyrmex</taxon>
    </lineage>
</organism>
<dbReference type="Proteomes" id="UP000078541">
    <property type="component" value="Unassembled WGS sequence"/>
</dbReference>
<evidence type="ECO:0000256" key="1">
    <source>
        <dbReference type="SAM" id="MobiDB-lite"/>
    </source>
</evidence>
<gene>
    <name evidence="2" type="ORF">ALC56_07206</name>
</gene>
<proteinExistence type="predicted"/>
<dbReference type="STRING" id="34720.A0A151JW02"/>
<evidence type="ECO:0000313" key="2">
    <source>
        <dbReference type="EMBL" id="KYN38430.1"/>
    </source>
</evidence>
<accession>A0A151JW02</accession>
<protein>
    <recommendedName>
        <fullName evidence="4">GIY-YIG domain-containing protein</fullName>
    </recommendedName>
</protein>
<dbReference type="EMBL" id="KQ981672">
    <property type="protein sequence ID" value="KYN38430.1"/>
    <property type="molecule type" value="Genomic_DNA"/>
</dbReference>
<keyword evidence="3" id="KW-1185">Reference proteome</keyword>
<evidence type="ECO:0000313" key="3">
    <source>
        <dbReference type="Proteomes" id="UP000078541"/>
    </source>
</evidence>
<name>A0A151JW02_9HYME</name>
<dbReference type="AlphaFoldDB" id="A0A151JW02"/>
<evidence type="ECO:0008006" key="4">
    <source>
        <dbReference type="Google" id="ProtNLM"/>
    </source>
</evidence>
<feature type="region of interest" description="Disordered" evidence="1">
    <location>
        <begin position="223"/>
        <end position="246"/>
    </location>
</feature>
<dbReference type="CDD" id="cd10442">
    <property type="entry name" value="GIY-YIG_PLEs"/>
    <property type="match status" value="1"/>
</dbReference>
<sequence>MNTFIKTGKDKIKKEDHSNVMYKINCLDCNYSYVGQTKRKLKTHLKEYINDFKKVTNIMSVISLHKLDHDHSIDWNNMIILDSEQFYIQLKYFFIEDEEFPLLMNLRPYSGRNLNLHNFLKSEKCFEEDVINGAWRENDVHIQNIQSCNARRITIQAYEQQDKKSAVESVTYAFPEISPSTIMTEALRVLDEASSAQRETSTMKGDFRRKIIVGVEVAKQAISGEGGELGQDSGASEDIEGTMSPA</sequence>
<reference evidence="2 3" key="1">
    <citation type="submission" date="2016-03" db="EMBL/GenBank/DDBJ databases">
        <title>Trachymyrmex septentrionalis WGS genome.</title>
        <authorList>
            <person name="Nygaard S."/>
            <person name="Hu H."/>
            <person name="Boomsma J."/>
            <person name="Zhang G."/>
        </authorList>
    </citation>
    <scope>NUCLEOTIDE SEQUENCE [LARGE SCALE GENOMIC DNA]</scope>
    <source>
        <strain evidence="2">Tsep2-gDNA-1</strain>
        <tissue evidence="2">Whole body</tissue>
    </source>
</reference>